<reference evidence="2 3" key="1">
    <citation type="submission" date="2020-02" db="EMBL/GenBank/DDBJ databases">
        <title>Whole-genome analyses of novel actinobacteria.</title>
        <authorList>
            <person name="Sahin N."/>
            <person name="Tatar D."/>
        </authorList>
    </citation>
    <scope>NUCLEOTIDE SEQUENCE [LARGE SCALE GENOMIC DNA]</scope>
    <source>
        <strain evidence="2 3">SB3404</strain>
    </source>
</reference>
<gene>
    <name evidence="2" type="ORF">G5C65_21575</name>
</gene>
<dbReference type="Proteomes" id="UP000477722">
    <property type="component" value="Unassembled WGS sequence"/>
</dbReference>
<keyword evidence="3" id="KW-1185">Reference proteome</keyword>
<sequence length="106" mass="11396">MSGEPAAYQPGDAVFESVNNRSGVVQQRAGQGGYLVYSPAHGPWVAEEGDLKQASPRQLDVLVLIGTYADLRFPEPARRDHIATGETAYAQSPARDGARLWANSPD</sequence>
<name>A0A6G4X023_9ACTN</name>
<evidence type="ECO:0000313" key="2">
    <source>
        <dbReference type="EMBL" id="NGO70899.1"/>
    </source>
</evidence>
<dbReference type="EMBL" id="JAAKZZ010000243">
    <property type="protein sequence ID" value="NGO70899.1"/>
    <property type="molecule type" value="Genomic_DNA"/>
</dbReference>
<dbReference type="AlphaFoldDB" id="A0A6G4X023"/>
<evidence type="ECO:0000256" key="1">
    <source>
        <dbReference type="SAM" id="MobiDB-lite"/>
    </source>
</evidence>
<protein>
    <submittedName>
        <fullName evidence="2">Uncharacterized protein</fullName>
    </submittedName>
</protein>
<organism evidence="2 3">
    <name type="scientific">Streptomyces boncukensis</name>
    <dbReference type="NCBI Taxonomy" id="2711219"/>
    <lineage>
        <taxon>Bacteria</taxon>
        <taxon>Bacillati</taxon>
        <taxon>Actinomycetota</taxon>
        <taxon>Actinomycetes</taxon>
        <taxon>Kitasatosporales</taxon>
        <taxon>Streptomycetaceae</taxon>
        <taxon>Streptomyces</taxon>
    </lineage>
</organism>
<accession>A0A6G4X023</accession>
<evidence type="ECO:0000313" key="3">
    <source>
        <dbReference type="Proteomes" id="UP000477722"/>
    </source>
</evidence>
<feature type="region of interest" description="Disordered" evidence="1">
    <location>
        <begin position="83"/>
        <end position="106"/>
    </location>
</feature>
<dbReference type="RefSeq" id="WP_165300550.1">
    <property type="nucleotide sequence ID" value="NZ_JAAKZZ010000243.1"/>
</dbReference>
<comment type="caution">
    <text evidence="2">The sequence shown here is derived from an EMBL/GenBank/DDBJ whole genome shotgun (WGS) entry which is preliminary data.</text>
</comment>
<proteinExistence type="predicted"/>